<dbReference type="AlphaFoldDB" id="A0A814P7J5"/>
<dbReference type="Pfam" id="PF13385">
    <property type="entry name" value="Laminin_G_3"/>
    <property type="match status" value="2"/>
</dbReference>
<feature type="compositionally biased region" description="Low complexity" evidence="1">
    <location>
        <begin position="62"/>
        <end position="73"/>
    </location>
</feature>
<dbReference type="InterPro" id="IPR013320">
    <property type="entry name" value="ConA-like_dom_sf"/>
</dbReference>
<evidence type="ECO:0008006" key="5">
    <source>
        <dbReference type="Google" id="ProtNLM"/>
    </source>
</evidence>
<keyword evidence="2" id="KW-0732">Signal</keyword>
<evidence type="ECO:0000256" key="2">
    <source>
        <dbReference type="SAM" id="SignalP"/>
    </source>
</evidence>
<dbReference type="EMBL" id="CAJNON010000207">
    <property type="protein sequence ID" value="CAF1102492.1"/>
    <property type="molecule type" value="Genomic_DNA"/>
</dbReference>
<dbReference type="SUPFAM" id="SSF49899">
    <property type="entry name" value="Concanavalin A-like lectins/glucanases"/>
    <property type="match status" value="2"/>
</dbReference>
<name>A0A814P7J5_9BILA</name>
<dbReference type="Proteomes" id="UP000663891">
    <property type="component" value="Unassembled WGS sequence"/>
</dbReference>
<dbReference type="OrthoDB" id="10020591at2759"/>
<accession>A0A814P7J5</accession>
<proteinExistence type="predicted"/>
<feature type="signal peptide" evidence="2">
    <location>
        <begin position="1"/>
        <end position="17"/>
    </location>
</feature>
<evidence type="ECO:0000313" key="3">
    <source>
        <dbReference type="EMBL" id="CAF1102492.1"/>
    </source>
</evidence>
<organism evidence="3 4">
    <name type="scientific">Adineta steineri</name>
    <dbReference type="NCBI Taxonomy" id="433720"/>
    <lineage>
        <taxon>Eukaryota</taxon>
        <taxon>Metazoa</taxon>
        <taxon>Spiralia</taxon>
        <taxon>Gnathifera</taxon>
        <taxon>Rotifera</taxon>
        <taxon>Eurotatoria</taxon>
        <taxon>Bdelloidea</taxon>
        <taxon>Adinetida</taxon>
        <taxon>Adinetidae</taxon>
        <taxon>Adineta</taxon>
    </lineage>
</organism>
<protein>
    <recommendedName>
        <fullName evidence="5">LamG-like jellyroll fold domain-containing protein</fullName>
    </recommendedName>
</protein>
<gene>
    <name evidence="3" type="ORF">VCS650_LOCUS20179</name>
</gene>
<evidence type="ECO:0000313" key="4">
    <source>
        <dbReference type="Proteomes" id="UP000663891"/>
    </source>
</evidence>
<sequence length="647" mass="71287">MFRGTLMKVSFLNLAQAVRTQSRQQPQARLQQPRQAQQHQARPPRLHQAQPPRQHQARLHQPRQAQPLRQPQARLRHPQPPQHRPLLPPRHHQPRLHHPQPPQQRPPLLPRRQQARPPQRRPPLPHRHHQAQPPQQRPPLLPQRHQVQPPRRPVGCSASGAITHAPGGQGGESVLYTFDNTTNDSYGNYNAVPVNNPKYISPGYNGRGYAIRLLSNKSQYLTIANYMDFYNTSLTVEAWIYPLAVFISTTSYVDMVIYAQTHSATLYQYMWMMLRNGRNYGAFYADDTWGATTFQVNQWQHIAFTYDYATTTQVVYINGVVDGTNTLAPPCLITSGTQTIGSYPAGGGGFFNGYIDQLEILFNRAKTSAEILDDATLVGYYSMDCLSYPASDSGPNQITGVAVGLTSGDGGRVGQSYPAGGGGFFNGYIDQLEILFNRAKTSAEILDDATLVGYYSMDCLSYPASDSGPNQITGVAVGLTSGDGGRVGQSYLFNTTSSYFQITGLVLLGQSYSPFSFAINANGTGWCIAFIGLSSQGEILALGYNGNSTVQVTGPVLVVGQWVHIVETYSQLNGIRLYINGILYGQSDAFVYAAFGAPMVVTLGQPLKGAGCYHGGIQSGNYRGEIDEFYIYSRELSQMDITTLANP</sequence>
<evidence type="ECO:0000256" key="1">
    <source>
        <dbReference type="SAM" id="MobiDB-lite"/>
    </source>
</evidence>
<feature type="compositionally biased region" description="Pro residues" evidence="1">
    <location>
        <begin position="78"/>
        <end position="88"/>
    </location>
</feature>
<feature type="chain" id="PRO_5032568225" description="LamG-like jellyroll fold domain-containing protein" evidence="2">
    <location>
        <begin position="18"/>
        <end position="647"/>
    </location>
</feature>
<comment type="caution">
    <text evidence="3">The sequence shown here is derived from an EMBL/GenBank/DDBJ whole genome shotgun (WGS) entry which is preliminary data.</text>
</comment>
<dbReference type="Gene3D" id="2.60.120.200">
    <property type="match status" value="3"/>
</dbReference>
<feature type="compositionally biased region" description="Basic residues" evidence="1">
    <location>
        <begin position="89"/>
        <end position="98"/>
    </location>
</feature>
<reference evidence="3" key="1">
    <citation type="submission" date="2021-02" db="EMBL/GenBank/DDBJ databases">
        <authorList>
            <person name="Nowell W R."/>
        </authorList>
    </citation>
    <scope>NUCLEOTIDE SEQUENCE</scope>
</reference>
<feature type="compositionally biased region" description="Pro residues" evidence="1">
    <location>
        <begin position="99"/>
        <end position="109"/>
    </location>
</feature>
<feature type="region of interest" description="Disordered" evidence="1">
    <location>
        <begin position="20"/>
        <end position="176"/>
    </location>
</feature>
<feature type="compositionally biased region" description="Low complexity" evidence="1">
    <location>
        <begin position="21"/>
        <end position="43"/>
    </location>
</feature>